<comment type="caution">
    <text evidence="1">The sequence shown here is derived from an EMBL/GenBank/DDBJ whole genome shotgun (WGS) entry which is preliminary data.</text>
</comment>
<name>A0ABQ7HZK7_9MICR</name>
<evidence type="ECO:0000313" key="2">
    <source>
        <dbReference type="Proteomes" id="UP001516464"/>
    </source>
</evidence>
<keyword evidence="2" id="KW-1185">Reference proteome</keyword>
<reference evidence="1 2" key="1">
    <citation type="submission" date="2019-01" db="EMBL/GenBank/DDBJ databases">
        <title>Genomes sequencing and comparative genomics of infectious freshwater microsporidia, Cucumispora dikerogammari and Thelohania contejeani.</title>
        <authorList>
            <person name="Cormier A."/>
            <person name="Giraud I."/>
            <person name="Wattier R."/>
            <person name="Teixeira M."/>
            <person name="Grandjean F."/>
            <person name="Rigaud T."/>
            <person name="Cordaux R."/>
        </authorList>
    </citation>
    <scope>NUCLEOTIDE SEQUENCE [LARGE SCALE GENOMIC DNA]</scope>
    <source>
        <strain evidence="1">T1</strain>
        <tissue evidence="1">Spores</tissue>
    </source>
</reference>
<accession>A0ABQ7HZK7</accession>
<proteinExistence type="predicted"/>
<dbReference type="Proteomes" id="UP001516464">
    <property type="component" value="Unassembled WGS sequence"/>
</dbReference>
<gene>
    <name evidence="1" type="ORF">TCON_1218</name>
</gene>
<sequence>MNDEITIQTKEGDIIYGPNKKGIIATRTSNNMIVLAHRKDINPIILNFSHKNININPSFSDIINRMNILNGFVLNPSYATIKNTLKVQQYEVVHAILDTHGKVIRCDLHGNIDVQNGQTKKVGLYIKMNHKAIIRFNNVEHSHITPNTPSNNINNPDDITPPIELYIPALVKSRIFSYTIKRIEPPLSINKIGRNYKIRINKNITWIQLKVALLENGELHVITGGKEVGAITRENNYVIWKSNKIEFTEAMLNLSQTEGPILVSFKGDISGAEISVLNDEEGWIYPKLVSGKYEIRIS</sequence>
<organism evidence="1 2">
    <name type="scientific">Astathelohania contejeani</name>
    <dbReference type="NCBI Taxonomy" id="164912"/>
    <lineage>
        <taxon>Eukaryota</taxon>
        <taxon>Fungi</taxon>
        <taxon>Fungi incertae sedis</taxon>
        <taxon>Microsporidia</taxon>
        <taxon>Astathelohaniidae</taxon>
        <taxon>Astathelohania</taxon>
    </lineage>
</organism>
<dbReference type="EMBL" id="SBIQ01000073">
    <property type="protein sequence ID" value="KAF7683572.1"/>
    <property type="molecule type" value="Genomic_DNA"/>
</dbReference>
<protein>
    <submittedName>
        <fullName evidence="1">Uncharacterized protein</fullName>
    </submittedName>
</protein>
<evidence type="ECO:0000313" key="1">
    <source>
        <dbReference type="EMBL" id="KAF7683572.1"/>
    </source>
</evidence>